<dbReference type="Pfam" id="PF04255">
    <property type="entry name" value="DUF433"/>
    <property type="match status" value="1"/>
</dbReference>
<dbReference type="InterPro" id="IPR036388">
    <property type="entry name" value="WH-like_DNA-bd_sf"/>
</dbReference>
<dbReference type="RefSeq" id="WP_091696468.1">
    <property type="nucleotide sequence ID" value="NZ_FPBF01000006.1"/>
</dbReference>
<reference evidence="2" key="1">
    <citation type="submission" date="2016-10" db="EMBL/GenBank/DDBJ databases">
        <authorList>
            <person name="Varghese N."/>
            <person name="Submissions S."/>
        </authorList>
    </citation>
    <scope>NUCLEOTIDE SEQUENCE [LARGE SCALE GENOMIC DNA]</scope>
    <source>
        <strain evidence="2">DSM 23445</strain>
    </source>
</reference>
<dbReference type="PANTHER" id="PTHR34849">
    <property type="entry name" value="SSL5025 PROTEIN"/>
    <property type="match status" value="1"/>
</dbReference>
<protein>
    <submittedName>
        <fullName evidence="1">Uncharacterized conserved protein, DUF433 family</fullName>
    </submittedName>
</protein>
<dbReference type="STRING" id="305507.SAMN04489724_3874"/>
<dbReference type="PANTHER" id="PTHR34849:SF3">
    <property type="entry name" value="SSR2962 PROTEIN"/>
    <property type="match status" value="1"/>
</dbReference>
<evidence type="ECO:0000313" key="2">
    <source>
        <dbReference type="Proteomes" id="UP000199673"/>
    </source>
</evidence>
<dbReference type="OrthoDB" id="9809515at2"/>
<name>A0A1I7DBV2_9BACT</name>
<dbReference type="EMBL" id="FPBF01000006">
    <property type="protein sequence ID" value="SFU09137.1"/>
    <property type="molecule type" value="Genomic_DNA"/>
</dbReference>
<dbReference type="Gene3D" id="1.10.10.10">
    <property type="entry name" value="Winged helix-like DNA-binding domain superfamily/Winged helix DNA-binding domain"/>
    <property type="match status" value="1"/>
</dbReference>
<dbReference type="AlphaFoldDB" id="A0A1I7DBV2"/>
<dbReference type="SUPFAM" id="SSF46689">
    <property type="entry name" value="Homeodomain-like"/>
    <property type="match status" value="1"/>
</dbReference>
<gene>
    <name evidence="1" type="ORF">SAMN04489724_3874</name>
</gene>
<organism evidence="1 2">
    <name type="scientific">Algoriphagus locisalis</name>
    <dbReference type="NCBI Taxonomy" id="305507"/>
    <lineage>
        <taxon>Bacteria</taxon>
        <taxon>Pseudomonadati</taxon>
        <taxon>Bacteroidota</taxon>
        <taxon>Cytophagia</taxon>
        <taxon>Cytophagales</taxon>
        <taxon>Cyclobacteriaceae</taxon>
        <taxon>Algoriphagus</taxon>
    </lineage>
</organism>
<dbReference type="InterPro" id="IPR009057">
    <property type="entry name" value="Homeodomain-like_sf"/>
</dbReference>
<accession>A0A1I7DBV2</accession>
<dbReference type="InterPro" id="IPR007367">
    <property type="entry name" value="DUF433"/>
</dbReference>
<keyword evidence="2" id="KW-1185">Reference proteome</keyword>
<proteinExistence type="predicted"/>
<evidence type="ECO:0000313" key="1">
    <source>
        <dbReference type="EMBL" id="SFU09137.1"/>
    </source>
</evidence>
<sequence length="75" mass="8349">MEKLATHIVIDQNIRFGKPCIRGTRIAIVDILQWLASGMSNAEILEDYPLLKEDHILAALAFAANRESFIKIVAA</sequence>
<dbReference type="Proteomes" id="UP000199673">
    <property type="component" value="Unassembled WGS sequence"/>
</dbReference>